<keyword evidence="2 5" id="KW-0067">ATP-binding</keyword>
<dbReference type="InterPro" id="IPR003439">
    <property type="entry name" value="ABC_transporter-like_ATP-bd"/>
</dbReference>
<protein>
    <submittedName>
        <fullName evidence="5">ATP-binding cassette subfamily F protein 3</fullName>
    </submittedName>
</protein>
<evidence type="ECO:0000256" key="3">
    <source>
        <dbReference type="SAM" id="MobiDB-lite"/>
    </source>
</evidence>
<dbReference type="Proteomes" id="UP001519289">
    <property type="component" value="Unassembled WGS sequence"/>
</dbReference>
<dbReference type="CDD" id="cd03221">
    <property type="entry name" value="ABCF_EF-3"/>
    <property type="match status" value="2"/>
</dbReference>
<accession>A0ABS4JNX1</accession>
<keyword evidence="1" id="KW-0547">Nucleotide-binding</keyword>
<comment type="caution">
    <text evidence="5">The sequence shown here is derived from an EMBL/GenBank/DDBJ whole genome shotgun (WGS) entry which is preliminary data.</text>
</comment>
<evidence type="ECO:0000313" key="6">
    <source>
        <dbReference type="Proteomes" id="UP001519289"/>
    </source>
</evidence>
<proteinExistence type="predicted"/>
<sequence>MAILTVQGLSKYWGIDLLFKDVSFLLNEGEKMALVGRNGSGKTTLLKILMGRMEYDSGQIIVPSGTRIGYLSQDPEFTPGRTVFEEARSVLGHLEKWERDLRRLEACMGEAESEEALQAIMDEYTRVTALYEGAGAYDAPARVRAVLFGLGFDEGDLEKPVEVLSGGQKVRLGLAKLLLEEPDLMLLDEPTNHLDLQAVEWLEGHFRQMKSAAILVSHDRYFLDRVISRTLELASNTSDMYHGNYSYYLEEKKRRQEALLSAYERQQQEAERLRTFYEKWRSNANRKGQAMSRKRQLEKMELMERPQVRQRTMKLTFDVDYESGDDVLKVEGLAKSFGDRTVFRNVDLALHKGDRVALVGPNGSGKTTFLKIIHGLLQPSAGSYRWGVGVQRGYFSQDLDALDYSRTCLEEIMELPGFTRFDAHSLLGQFLFSGEDAHKRIADCSGGERNRLILAKLMVSGANVLLLDEPTNHLDLESKQVLEEALRAYPGTLIFVSHDRFFVDQVATHIWEFGLPEGVGVYEGNYTAYREEKERLALLAAQAAEAAGRTGQGMAGAAEKGRPDPAPARTDARQQAGRSRKEERKAMEAARRLEASIHRLEERKAELEARMADPDIYRTAAGREAVAEYNAVQAELERLYVEWEALAEAIGG</sequence>
<reference evidence="5 6" key="1">
    <citation type="submission" date="2021-03" db="EMBL/GenBank/DDBJ databases">
        <title>Genomic Encyclopedia of Type Strains, Phase IV (KMG-IV): sequencing the most valuable type-strain genomes for metagenomic binning, comparative biology and taxonomic classification.</title>
        <authorList>
            <person name="Goeker M."/>
        </authorList>
    </citation>
    <scope>NUCLEOTIDE SEQUENCE [LARGE SCALE GENOMIC DNA]</scope>
    <source>
        <strain evidence="5 6">DSM 27138</strain>
    </source>
</reference>
<evidence type="ECO:0000256" key="1">
    <source>
        <dbReference type="ARBA" id="ARBA00022741"/>
    </source>
</evidence>
<dbReference type="Gene3D" id="3.40.50.300">
    <property type="entry name" value="P-loop containing nucleotide triphosphate hydrolases"/>
    <property type="match status" value="2"/>
</dbReference>
<organism evidence="5 6">
    <name type="scientific">Symbiobacterium terraclitae</name>
    <dbReference type="NCBI Taxonomy" id="557451"/>
    <lineage>
        <taxon>Bacteria</taxon>
        <taxon>Bacillati</taxon>
        <taxon>Bacillota</taxon>
        <taxon>Clostridia</taxon>
        <taxon>Eubacteriales</taxon>
        <taxon>Symbiobacteriaceae</taxon>
        <taxon>Symbiobacterium</taxon>
    </lineage>
</organism>
<dbReference type="InterPro" id="IPR032781">
    <property type="entry name" value="ABC_tran_Xtn"/>
</dbReference>
<evidence type="ECO:0000256" key="2">
    <source>
        <dbReference type="ARBA" id="ARBA00022840"/>
    </source>
</evidence>
<dbReference type="InterPro" id="IPR003593">
    <property type="entry name" value="AAA+_ATPase"/>
</dbReference>
<evidence type="ECO:0000313" key="5">
    <source>
        <dbReference type="EMBL" id="MBP2017234.1"/>
    </source>
</evidence>
<dbReference type="SMART" id="SM00382">
    <property type="entry name" value="AAA"/>
    <property type="match status" value="2"/>
</dbReference>
<keyword evidence="6" id="KW-1185">Reference proteome</keyword>
<gene>
    <name evidence="5" type="ORF">J2Z79_000608</name>
</gene>
<dbReference type="Pfam" id="PF16326">
    <property type="entry name" value="ABC_tran_CTD"/>
    <property type="match status" value="1"/>
</dbReference>
<dbReference type="InterPro" id="IPR037118">
    <property type="entry name" value="Val-tRNA_synth_C_sf"/>
</dbReference>
<dbReference type="Gene3D" id="1.10.287.380">
    <property type="entry name" value="Valyl-tRNA synthetase, C-terminal domain"/>
    <property type="match status" value="1"/>
</dbReference>
<dbReference type="RefSeq" id="WP_209465379.1">
    <property type="nucleotide sequence ID" value="NZ_JAGGLG010000003.1"/>
</dbReference>
<dbReference type="GO" id="GO:0005524">
    <property type="term" value="F:ATP binding"/>
    <property type="evidence" value="ECO:0007669"/>
    <property type="project" value="UniProtKB-KW"/>
</dbReference>
<dbReference type="InterPro" id="IPR051309">
    <property type="entry name" value="ABCF_ATPase"/>
</dbReference>
<dbReference type="InterPro" id="IPR032524">
    <property type="entry name" value="ABC_tran_C"/>
</dbReference>
<dbReference type="InterPro" id="IPR017871">
    <property type="entry name" value="ABC_transporter-like_CS"/>
</dbReference>
<feature type="region of interest" description="Disordered" evidence="3">
    <location>
        <begin position="550"/>
        <end position="586"/>
    </location>
</feature>
<dbReference type="InterPro" id="IPR027417">
    <property type="entry name" value="P-loop_NTPase"/>
</dbReference>
<dbReference type="Pfam" id="PF00005">
    <property type="entry name" value="ABC_tran"/>
    <property type="match status" value="2"/>
</dbReference>
<dbReference type="PANTHER" id="PTHR42855">
    <property type="entry name" value="ABC TRANSPORTER ATP-BINDING SUBUNIT"/>
    <property type="match status" value="1"/>
</dbReference>
<dbReference type="PROSITE" id="PS50893">
    <property type="entry name" value="ABC_TRANSPORTER_2"/>
    <property type="match status" value="2"/>
</dbReference>
<dbReference type="EMBL" id="JAGGLG010000003">
    <property type="protein sequence ID" value="MBP2017234.1"/>
    <property type="molecule type" value="Genomic_DNA"/>
</dbReference>
<dbReference type="Pfam" id="PF12848">
    <property type="entry name" value="ABC_tran_Xtn"/>
    <property type="match status" value="1"/>
</dbReference>
<dbReference type="PROSITE" id="PS00211">
    <property type="entry name" value="ABC_TRANSPORTER_1"/>
    <property type="match status" value="2"/>
</dbReference>
<evidence type="ECO:0000259" key="4">
    <source>
        <dbReference type="PROSITE" id="PS50893"/>
    </source>
</evidence>
<feature type="domain" description="ABC transporter" evidence="4">
    <location>
        <begin position="328"/>
        <end position="542"/>
    </location>
</feature>
<dbReference type="PANTHER" id="PTHR42855:SF2">
    <property type="entry name" value="DRUG RESISTANCE ABC TRANSPORTER,ATP-BINDING PROTEIN"/>
    <property type="match status" value="1"/>
</dbReference>
<feature type="domain" description="ABC transporter" evidence="4">
    <location>
        <begin position="4"/>
        <end position="260"/>
    </location>
</feature>
<name>A0ABS4JNX1_9FIRM</name>
<dbReference type="SUPFAM" id="SSF52540">
    <property type="entry name" value="P-loop containing nucleoside triphosphate hydrolases"/>
    <property type="match status" value="2"/>
</dbReference>